<comment type="subcellular location">
    <subcellularLocation>
        <location evidence="1">Nucleus</location>
    </subcellularLocation>
</comment>
<keyword evidence="4" id="KW-0539">Nucleus</keyword>
<keyword evidence="7" id="KW-1185">Reference proteome</keyword>
<evidence type="ECO:0000313" key="6">
    <source>
        <dbReference type="EMBL" id="GAM43295.1"/>
    </source>
</evidence>
<dbReference type="Pfam" id="PF04082">
    <property type="entry name" value="Fungal_trans"/>
    <property type="match status" value="1"/>
</dbReference>
<name>A0A0B8MZ39_TALPI</name>
<evidence type="ECO:0000256" key="4">
    <source>
        <dbReference type="ARBA" id="ARBA00023242"/>
    </source>
</evidence>
<dbReference type="AlphaFoldDB" id="A0A0B8MZ39"/>
<reference evidence="7" key="1">
    <citation type="journal article" date="2015" name="Genome Announc.">
        <title>Draft genome sequence of Talaromyces cellulolyticus strain Y-94, a source of lignocellulosic biomass-degrading enzymes.</title>
        <authorList>
            <person name="Fujii T."/>
            <person name="Koike H."/>
            <person name="Sawayama S."/>
            <person name="Yano S."/>
            <person name="Inoue H."/>
        </authorList>
    </citation>
    <scope>NUCLEOTIDE SEQUENCE [LARGE SCALE GENOMIC DNA]</scope>
    <source>
        <strain evidence="7">Y-94</strain>
    </source>
</reference>
<dbReference type="EMBL" id="DF933843">
    <property type="protein sequence ID" value="GAM43295.1"/>
    <property type="molecule type" value="Genomic_DNA"/>
</dbReference>
<evidence type="ECO:0000256" key="2">
    <source>
        <dbReference type="ARBA" id="ARBA00023015"/>
    </source>
</evidence>
<dbReference type="GO" id="GO:0006351">
    <property type="term" value="P:DNA-templated transcription"/>
    <property type="evidence" value="ECO:0007669"/>
    <property type="project" value="InterPro"/>
</dbReference>
<keyword evidence="2" id="KW-0805">Transcription regulation</keyword>
<accession>A0A0B8MZ39</accession>
<evidence type="ECO:0000256" key="1">
    <source>
        <dbReference type="ARBA" id="ARBA00004123"/>
    </source>
</evidence>
<dbReference type="PANTHER" id="PTHR31001:SF40">
    <property type="entry name" value="ZN(II)2CYS6 TRANSCRIPTION FACTOR (EUROFUNG)"/>
    <property type="match status" value="1"/>
</dbReference>
<organism evidence="6 7">
    <name type="scientific">Talaromyces pinophilus</name>
    <name type="common">Penicillium pinophilum</name>
    <dbReference type="NCBI Taxonomy" id="128442"/>
    <lineage>
        <taxon>Eukaryota</taxon>
        <taxon>Fungi</taxon>
        <taxon>Dikarya</taxon>
        <taxon>Ascomycota</taxon>
        <taxon>Pezizomycotina</taxon>
        <taxon>Eurotiomycetes</taxon>
        <taxon>Eurotiomycetidae</taxon>
        <taxon>Eurotiales</taxon>
        <taxon>Trichocomaceae</taxon>
        <taxon>Talaromyces</taxon>
        <taxon>Talaromyces sect. Talaromyces</taxon>
    </lineage>
</organism>
<dbReference type="GO" id="GO:0003677">
    <property type="term" value="F:DNA binding"/>
    <property type="evidence" value="ECO:0007669"/>
    <property type="project" value="InterPro"/>
</dbReference>
<dbReference type="InterPro" id="IPR007219">
    <property type="entry name" value="XnlR_reg_dom"/>
</dbReference>
<dbReference type="CDD" id="cd12148">
    <property type="entry name" value="fungal_TF_MHR"/>
    <property type="match status" value="1"/>
</dbReference>
<keyword evidence="3" id="KW-0804">Transcription</keyword>
<protein>
    <recommendedName>
        <fullName evidence="5">Xylanolytic transcriptional activator regulatory domain-containing protein</fullName>
    </recommendedName>
</protein>
<sequence length="479" mass="54552">MVVLTHEGLRKPSLGLLEVFLLIFIAKYMLTEVDGPNGMCAILGVMQKMAFTLGLHRDPLAFDSKKKLSSEEVERRRQLWAIYRVMDYEYSIQNGVPHTVRDDQCDCRLPAEFVVTPGDTRIREEDFNLSCFISLARLTARAASMEQNISQRARSRQSFEHTPSSEIQAADEMQLFKSALDEEISRLTKLWISSNMPRTFAFYHFLFDILWHRTTMLRYQCDLSQKPDQCYMSWPPFIRAALAILIAYRDFARSQGGVSDSWWNFYQSFIKYDIYRASLGLCYAVTRMIRDHLNAPERIMNRTVSGTGGGSRIHQTPTFLSSDISPLPNIHSIIETVEITRDLWTRNIVLGINYVKGFQILSMVLARTKSDLENTNGLKEVCLEAGRCLKLAQNVLQSSKSRSETTAAAPYFLTNTGELPQNALNTTSVSTFSTTHTGEATDTSGAPFNDLKSYRQDDFHWPSSEAGEDIIDWVSTQRE</sequence>
<proteinExistence type="predicted"/>
<dbReference type="Proteomes" id="UP000053095">
    <property type="component" value="Unassembled WGS sequence"/>
</dbReference>
<dbReference type="InterPro" id="IPR050613">
    <property type="entry name" value="Sec_Metabolite_Reg"/>
</dbReference>
<evidence type="ECO:0000256" key="3">
    <source>
        <dbReference type="ARBA" id="ARBA00023163"/>
    </source>
</evidence>
<dbReference type="GO" id="GO:0008270">
    <property type="term" value="F:zinc ion binding"/>
    <property type="evidence" value="ECO:0007669"/>
    <property type="project" value="InterPro"/>
</dbReference>
<feature type="domain" description="Xylanolytic transcriptional activator regulatory" evidence="5">
    <location>
        <begin position="26"/>
        <end position="140"/>
    </location>
</feature>
<dbReference type="PANTHER" id="PTHR31001">
    <property type="entry name" value="UNCHARACTERIZED TRANSCRIPTIONAL REGULATORY PROTEIN"/>
    <property type="match status" value="1"/>
</dbReference>
<gene>
    <name evidence="6" type="ORF">TCE0_047r17993</name>
</gene>
<evidence type="ECO:0000259" key="5">
    <source>
        <dbReference type="Pfam" id="PF04082"/>
    </source>
</evidence>
<dbReference type="GO" id="GO:0005634">
    <property type="term" value="C:nucleus"/>
    <property type="evidence" value="ECO:0007669"/>
    <property type="project" value="UniProtKB-SubCell"/>
</dbReference>
<evidence type="ECO:0000313" key="7">
    <source>
        <dbReference type="Proteomes" id="UP000053095"/>
    </source>
</evidence>